<proteinExistence type="predicted"/>
<dbReference type="OrthoDB" id="4084751at2759"/>
<dbReference type="GO" id="GO:0004623">
    <property type="term" value="F:phospholipase A2 activity"/>
    <property type="evidence" value="ECO:0007669"/>
    <property type="project" value="TreeGrafter"/>
</dbReference>
<dbReference type="InterPro" id="IPR016035">
    <property type="entry name" value="Acyl_Trfase/lysoPLipase"/>
</dbReference>
<dbReference type="Gene3D" id="3.40.1090.10">
    <property type="entry name" value="Cytosolic phospholipase A2 catalytic domain"/>
    <property type="match status" value="2"/>
</dbReference>
<protein>
    <submittedName>
        <fullName evidence="2">Uncharacterized protein</fullName>
    </submittedName>
</protein>
<organism evidence="2 3">
    <name type="scientific">Hermanssonia centrifuga</name>
    <dbReference type="NCBI Taxonomy" id="98765"/>
    <lineage>
        <taxon>Eukaryota</taxon>
        <taxon>Fungi</taxon>
        <taxon>Dikarya</taxon>
        <taxon>Basidiomycota</taxon>
        <taxon>Agaricomycotina</taxon>
        <taxon>Agaricomycetes</taxon>
        <taxon>Polyporales</taxon>
        <taxon>Meruliaceae</taxon>
        <taxon>Hermanssonia</taxon>
    </lineage>
</organism>
<feature type="region of interest" description="Disordered" evidence="1">
    <location>
        <begin position="461"/>
        <end position="527"/>
    </location>
</feature>
<dbReference type="PANTHER" id="PTHR10728:SF40">
    <property type="entry name" value="PATATIN FAMILY PROTEIN"/>
    <property type="match status" value="1"/>
</dbReference>
<dbReference type="GO" id="GO:0046475">
    <property type="term" value="P:glycerophospholipid catabolic process"/>
    <property type="evidence" value="ECO:0007669"/>
    <property type="project" value="TreeGrafter"/>
</dbReference>
<accession>A0A2R6NLP6</accession>
<dbReference type="Proteomes" id="UP000186601">
    <property type="component" value="Unassembled WGS sequence"/>
</dbReference>
<dbReference type="AlphaFoldDB" id="A0A2R6NLP6"/>
<evidence type="ECO:0000313" key="2">
    <source>
        <dbReference type="EMBL" id="PSR72932.1"/>
    </source>
</evidence>
<comment type="caution">
    <text evidence="2">The sequence shown here is derived from an EMBL/GenBank/DDBJ whole genome shotgun (WGS) entry which is preliminary data.</text>
</comment>
<gene>
    <name evidence="2" type="ORF">PHLCEN_2v11169</name>
</gene>
<dbReference type="STRING" id="98765.A0A2R6NLP6"/>
<dbReference type="SUPFAM" id="SSF52151">
    <property type="entry name" value="FabD/lysophospholipase-like"/>
    <property type="match status" value="1"/>
</dbReference>
<dbReference type="EMBL" id="MLYV02001124">
    <property type="protein sequence ID" value="PSR72932.1"/>
    <property type="molecule type" value="Genomic_DNA"/>
</dbReference>
<evidence type="ECO:0000313" key="3">
    <source>
        <dbReference type="Proteomes" id="UP000186601"/>
    </source>
</evidence>
<name>A0A2R6NLP6_9APHY</name>
<reference evidence="2 3" key="1">
    <citation type="submission" date="2018-02" db="EMBL/GenBank/DDBJ databases">
        <title>Genome sequence of the basidiomycete white-rot fungus Phlebia centrifuga.</title>
        <authorList>
            <person name="Granchi Z."/>
            <person name="Peng M."/>
            <person name="de Vries R.P."/>
            <person name="Hilden K."/>
            <person name="Makela M.R."/>
            <person name="Grigoriev I."/>
            <person name="Riley R."/>
        </authorList>
    </citation>
    <scope>NUCLEOTIDE SEQUENCE [LARGE SCALE GENOMIC DNA]</scope>
    <source>
        <strain evidence="2 3">FBCC195</strain>
    </source>
</reference>
<dbReference type="GO" id="GO:0005829">
    <property type="term" value="C:cytosol"/>
    <property type="evidence" value="ECO:0007669"/>
    <property type="project" value="TreeGrafter"/>
</dbReference>
<keyword evidence="3" id="KW-1185">Reference proteome</keyword>
<feature type="compositionally biased region" description="Polar residues" evidence="1">
    <location>
        <begin position="471"/>
        <end position="482"/>
    </location>
</feature>
<evidence type="ECO:0000256" key="1">
    <source>
        <dbReference type="SAM" id="MobiDB-lite"/>
    </source>
</evidence>
<dbReference type="PANTHER" id="PTHR10728">
    <property type="entry name" value="CYTOSOLIC PHOSPHOLIPASE A2"/>
    <property type="match status" value="1"/>
</dbReference>
<sequence length="649" mass="72324">MSTWKWPTSLDFTSLQAQLSALFLELSMGPGSLYSEIVDSPPDPKVYPEVDWDAEVRFGQELCMAERAFIGERRRAMRAPFANLIGVPESDIDERDLPIVAVAGSGGDHMLGSCWALGVLHSGVAGLFQPKDAAAHLKDRIQLSYFDRSTLDALVTPPTHKSGILRKAAGPGGAVSLVDVYGTLLGSRLFVPSDLSKLNPQDLSLHLMRRGIDRGQRPMPIFTAVQHATPPVAVQALRELQAKRITAVDEDRAVSLDQEKIRLADATRCLWYEFTPYEIGCDEIGAWIPSWSFGRQFRNGLSVERRPELGFTILAGVFGSAFCASLKHYFAEIQPTLEVLPSQLFRWLREIITENERDFGLIHPVLPDQVPNFLKGLDGQLRYGSPPDLADREYMSFMTLVQIPKTCGLHELKVVRTSFGGKHFDVDDDSRTELAAKRGLRTWPKGTGWPVAVQPQGDANAAINRNAPGASPTSDTAAQTATRKLAETQESELAGQTDKQDSGTSHDLPQESRGSSESEVFSRPPSIRPCEVWIGSSESNEEDSSRLDDLDEDALLMRDGIGVVYIPLASNERTLPGFDPFAISTWRREVTAEESQALLDVAQANFEDSREKIVRLLRAIWLRKKHTREQKEWQEHFIQFRKNLRHNLL</sequence>